<organism evidence="2 3">
    <name type="scientific">Streptomyces tropicalis</name>
    <dbReference type="NCBI Taxonomy" id="3034234"/>
    <lineage>
        <taxon>Bacteria</taxon>
        <taxon>Bacillati</taxon>
        <taxon>Actinomycetota</taxon>
        <taxon>Actinomycetes</taxon>
        <taxon>Kitasatosporales</taxon>
        <taxon>Streptomycetaceae</taxon>
        <taxon>Streptomyces</taxon>
    </lineage>
</organism>
<keyword evidence="1" id="KW-1133">Transmembrane helix</keyword>
<feature type="transmembrane region" description="Helical" evidence="1">
    <location>
        <begin position="37"/>
        <end position="54"/>
    </location>
</feature>
<dbReference type="EMBL" id="JARJBB010000038">
    <property type="protein sequence ID" value="MDF3303059.1"/>
    <property type="molecule type" value="Genomic_DNA"/>
</dbReference>
<protein>
    <submittedName>
        <fullName evidence="2">Uncharacterized protein</fullName>
    </submittedName>
</protein>
<keyword evidence="3" id="KW-1185">Reference proteome</keyword>
<feature type="transmembrane region" description="Helical" evidence="1">
    <location>
        <begin position="60"/>
        <end position="84"/>
    </location>
</feature>
<evidence type="ECO:0000313" key="2">
    <source>
        <dbReference type="EMBL" id="MDF3303059.1"/>
    </source>
</evidence>
<sequence length="97" mass="10738">MIDILFMIITVLQAASSVAALVTVFKPGVYERTRQRTFRAVIAVTLLAAVAHLISGHAVVGTLFAALAVLLLLVTWDQVPRVLVRWVRARKREKTTK</sequence>
<name>A0ABT6AEI2_9ACTN</name>
<keyword evidence="1" id="KW-0812">Transmembrane</keyword>
<evidence type="ECO:0000313" key="3">
    <source>
        <dbReference type="Proteomes" id="UP001221150"/>
    </source>
</evidence>
<accession>A0ABT6AEI2</accession>
<keyword evidence="1" id="KW-0472">Membrane</keyword>
<reference evidence="2 3" key="1">
    <citation type="submission" date="2023-03" db="EMBL/GenBank/DDBJ databases">
        <title>Draft genome sequence of Streptomyces sp. K1PA1 isolated from peat swamp forest in Thailand.</title>
        <authorList>
            <person name="Klaysubun C."/>
            <person name="Duangmal K."/>
        </authorList>
    </citation>
    <scope>NUCLEOTIDE SEQUENCE [LARGE SCALE GENOMIC DNA]</scope>
    <source>
        <strain evidence="2 3">K1PA1</strain>
    </source>
</reference>
<comment type="caution">
    <text evidence="2">The sequence shown here is derived from an EMBL/GenBank/DDBJ whole genome shotgun (WGS) entry which is preliminary data.</text>
</comment>
<dbReference type="RefSeq" id="WP_276112604.1">
    <property type="nucleotide sequence ID" value="NZ_JARJBB010000038.1"/>
</dbReference>
<proteinExistence type="predicted"/>
<feature type="transmembrane region" description="Helical" evidence="1">
    <location>
        <begin position="6"/>
        <end position="25"/>
    </location>
</feature>
<gene>
    <name evidence="2" type="ORF">P3H78_31495</name>
</gene>
<evidence type="ECO:0000256" key="1">
    <source>
        <dbReference type="SAM" id="Phobius"/>
    </source>
</evidence>
<dbReference type="Proteomes" id="UP001221150">
    <property type="component" value="Unassembled WGS sequence"/>
</dbReference>